<evidence type="ECO:0000313" key="3">
    <source>
        <dbReference type="Proteomes" id="UP000627984"/>
    </source>
</evidence>
<dbReference type="AlphaFoldDB" id="A0AA37F2B8"/>
<organism evidence="2 3">
    <name type="scientific">Planomonospora parontospora</name>
    <dbReference type="NCBI Taxonomy" id="58119"/>
    <lineage>
        <taxon>Bacteria</taxon>
        <taxon>Bacillati</taxon>
        <taxon>Actinomycetota</taxon>
        <taxon>Actinomycetes</taxon>
        <taxon>Streptosporangiales</taxon>
        <taxon>Streptosporangiaceae</taxon>
        <taxon>Planomonospora</taxon>
    </lineage>
</organism>
<protein>
    <recommendedName>
        <fullName evidence="1">Transglycosylase SLT domain-containing protein</fullName>
    </recommendedName>
</protein>
<evidence type="ECO:0000259" key="1">
    <source>
        <dbReference type="Pfam" id="PF01464"/>
    </source>
</evidence>
<feature type="domain" description="Transglycosylase SLT" evidence="1">
    <location>
        <begin position="3"/>
        <end position="74"/>
    </location>
</feature>
<name>A0AA37F2B8_9ACTN</name>
<gene>
    <name evidence="2" type="ORF">GCM10010126_07390</name>
</gene>
<dbReference type="EMBL" id="BMQD01000002">
    <property type="protein sequence ID" value="GGK50387.1"/>
    <property type="molecule type" value="Genomic_DNA"/>
</dbReference>
<dbReference type="Pfam" id="PF01464">
    <property type="entry name" value="SLT"/>
    <property type="match status" value="1"/>
</dbReference>
<reference evidence="2" key="2">
    <citation type="submission" date="2022-09" db="EMBL/GenBank/DDBJ databases">
        <authorList>
            <person name="Sun Q."/>
            <person name="Ohkuma M."/>
        </authorList>
    </citation>
    <scope>NUCLEOTIDE SEQUENCE</scope>
    <source>
        <strain evidence="2">JCM 3093</strain>
    </source>
</reference>
<dbReference type="InterPro" id="IPR008258">
    <property type="entry name" value="Transglycosylase_SLT_dom_1"/>
</dbReference>
<dbReference type="CDD" id="cd13402">
    <property type="entry name" value="LT_TF-like"/>
    <property type="match status" value="1"/>
</dbReference>
<dbReference type="Gene3D" id="1.10.530.10">
    <property type="match status" value="1"/>
</dbReference>
<dbReference type="InterPro" id="IPR023346">
    <property type="entry name" value="Lysozyme-like_dom_sf"/>
</dbReference>
<dbReference type="RefSeq" id="WP_204054262.1">
    <property type="nucleotide sequence ID" value="NZ_BMQD01000002.1"/>
</dbReference>
<proteinExistence type="predicted"/>
<dbReference type="Proteomes" id="UP000627984">
    <property type="component" value="Unassembled WGS sequence"/>
</dbReference>
<dbReference type="SUPFAM" id="SSF53955">
    <property type="entry name" value="Lysozyme-like"/>
    <property type="match status" value="1"/>
</dbReference>
<evidence type="ECO:0000313" key="2">
    <source>
        <dbReference type="EMBL" id="GGK50387.1"/>
    </source>
</evidence>
<accession>A0AA37F2B8</accession>
<sequence>MNPSDIWMIIQHESGGNPHAINNWDSNAAAGIPSKGLMQTIDPTFDRWSLPGHKDIYDPVDNIIAGVRYAIGRYGSVSAVPGVVGTKNGTGYVGY</sequence>
<comment type="caution">
    <text evidence="2">The sequence shown here is derived from an EMBL/GenBank/DDBJ whole genome shotgun (WGS) entry which is preliminary data.</text>
</comment>
<reference evidence="2" key="1">
    <citation type="journal article" date="2014" name="Int. J. Syst. Evol. Microbiol.">
        <title>Complete genome sequence of Corynebacterium casei LMG S-19264T (=DSM 44701T), isolated from a smear-ripened cheese.</title>
        <authorList>
            <consortium name="US DOE Joint Genome Institute (JGI-PGF)"/>
            <person name="Walter F."/>
            <person name="Albersmeier A."/>
            <person name="Kalinowski J."/>
            <person name="Ruckert C."/>
        </authorList>
    </citation>
    <scope>NUCLEOTIDE SEQUENCE</scope>
    <source>
        <strain evidence="2">JCM 3093</strain>
    </source>
</reference>